<dbReference type="InterPro" id="IPR051803">
    <property type="entry name" value="TA_system_RelE-like_toxin"/>
</dbReference>
<organism evidence="3 4">
    <name type="scientific">Candidatus Methylumidiphilus alinenensis</name>
    <dbReference type="NCBI Taxonomy" id="2202197"/>
    <lineage>
        <taxon>Bacteria</taxon>
        <taxon>Pseudomonadati</taxon>
        <taxon>Pseudomonadota</taxon>
        <taxon>Gammaproteobacteria</taxon>
        <taxon>Methylococcales</taxon>
        <taxon>Candidatus Methylumidiphilus</taxon>
    </lineage>
</organism>
<dbReference type="InterPro" id="IPR007712">
    <property type="entry name" value="RelE/ParE_toxin"/>
</dbReference>
<accession>A0A2W4QLC3</accession>
<dbReference type="PANTHER" id="PTHR33755">
    <property type="entry name" value="TOXIN PARE1-RELATED"/>
    <property type="match status" value="1"/>
</dbReference>
<dbReference type="EMBL" id="QJPH01000471">
    <property type="protein sequence ID" value="PZN72951.1"/>
    <property type="molecule type" value="Genomic_DNA"/>
</dbReference>
<evidence type="ECO:0000313" key="4">
    <source>
        <dbReference type="Proteomes" id="UP000249396"/>
    </source>
</evidence>
<dbReference type="AlphaFoldDB" id="A0A2W4QLC3"/>
<evidence type="ECO:0000256" key="1">
    <source>
        <dbReference type="ARBA" id="ARBA00006226"/>
    </source>
</evidence>
<sequence>MEKPAPCANLLKSSSVTEKYRVEITATAEADVAEIWEYIAQDHPETATCFIHHLEEQIETLEEFPERCPNIPENNALGTAYRHLLFGNYRSIFKISGDRVIVLRVLHGSRLLDLGMLEKS</sequence>
<dbReference type="InterPro" id="IPR035093">
    <property type="entry name" value="RelE/ParE_toxin_dom_sf"/>
</dbReference>
<protein>
    <submittedName>
        <fullName evidence="3">Type II toxin-antitoxin system RelE/ParE family toxin</fullName>
    </submittedName>
</protein>
<gene>
    <name evidence="3" type="ORF">DM484_23530</name>
</gene>
<dbReference type="Pfam" id="PF05016">
    <property type="entry name" value="ParE_toxin"/>
    <property type="match status" value="1"/>
</dbReference>
<dbReference type="Gene3D" id="3.30.2310.20">
    <property type="entry name" value="RelE-like"/>
    <property type="match status" value="1"/>
</dbReference>
<evidence type="ECO:0000313" key="3">
    <source>
        <dbReference type="EMBL" id="PZN72951.1"/>
    </source>
</evidence>
<reference evidence="3 4" key="1">
    <citation type="journal article" date="2018" name="Aquat. Microb. Ecol.">
        <title>Gammaproteobacterial methanotrophs dominate.</title>
        <authorList>
            <person name="Rissanen A.J."/>
            <person name="Saarenheimo J."/>
            <person name="Tiirola M."/>
            <person name="Peura S."/>
            <person name="Aalto S.L."/>
            <person name="Karvinen A."/>
            <person name="Nykanen H."/>
        </authorList>
    </citation>
    <scope>NUCLEOTIDE SEQUENCE [LARGE SCALE GENOMIC DNA]</scope>
    <source>
        <strain evidence="3">AMbin10</strain>
    </source>
</reference>
<comment type="similarity">
    <text evidence="1">Belongs to the RelE toxin family.</text>
</comment>
<evidence type="ECO:0000256" key="2">
    <source>
        <dbReference type="ARBA" id="ARBA00022649"/>
    </source>
</evidence>
<keyword evidence="2" id="KW-1277">Toxin-antitoxin system</keyword>
<name>A0A2W4QLC3_9GAMM</name>
<dbReference type="Proteomes" id="UP000249396">
    <property type="component" value="Unassembled WGS sequence"/>
</dbReference>
<comment type="caution">
    <text evidence="3">The sequence shown here is derived from an EMBL/GenBank/DDBJ whole genome shotgun (WGS) entry which is preliminary data.</text>
</comment>
<proteinExistence type="inferred from homology"/>